<evidence type="ECO:0000259" key="1">
    <source>
        <dbReference type="Pfam" id="PF23921"/>
    </source>
</evidence>
<accession>M0ICN2</accession>
<reference evidence="2 3" key="1">
    <citation type="journal article" date="2014" name="PLoS Genet.">
        <title>Phylogenetically driven sequencing of extremely halophilic archaea reveals strategies for static and dynamic osmo-response.</title>
        <authorList>
            <person name="Becker E.A."/>
            <person name="Seitzer P.M."/>
            <person name="Tritt A."/>
            <person name="Larsen D."/>
            <person name="Krusor M."/>
            <person name="Yao A.I."/>
            <person name="Wu D."/>
            <person name="Madern D."/>
            <person name="Eisen J.A."/>
            <person name="Darling A.E."/>
            <person name="Facciotti M.T."/>
        </authorList>
    </citation>
    <scope>NUCLEOTIDE SEQUENCE [LARGE SCALE GENOMIC DNA]</scope>
    <source>
        <strain evidence="2 3">ATCC BAA-1512</strain>
    </source>
</reference>
<dbReference type="InterPro" id="IPR055684">
    <property type="entry name" value="DUF7260"/>
</dbReference>
<evidence type="ECO:0000313" key="2">
    <source>
        <dbReference type="EMBL" id="ELZ94496.1"/>
    </source>
</evidence>
<dbReference type="Proteomes" id="UP000011550">
    <property type="component" value="Unassembled WGS sequence"/>
</dbReference>
<dbReference type="RefSeq" id="WP_008320270.1">
    <property type="nucleotide sequence ID" value="NZ_AOLN01000012.1"/>
</dbReference>
<feature type="domain" description="DUF7260" evidence="1">
    <location>
        <begin position="5"/>
        <end position="259"/>
    </location>
</feature>
<dbReference type="Pfam" id="PF23921">
    <property type="entry name" value="DUF7260"/>
    <property type="match status" value="1"/>
</dbReference>
<dbReference type="PATRIC" id="fig|662479.7.peg.2020"/>
<organism evidence="2 3">
    <name type="scientific">Haloferax mucosum ATCC BAA-1512</name>
    <dbReference type="NCBI Taxonomy" id="662479"/>
    <lineage>
        <taxon>Archaea</taxon>
        <taxon>Methanobacteriati</taxon>
        <taxon>Methanobacteriota</taxon>
        <taxon>Stenosarchaea group</taxon>
        <taxon>Halobacteria</taxon>
        <taxon>Halobacteriales</taxon>
        <taxon>Haloferacaceae</taxon>
        <taxon>Haloferax</taxon>
    </lineage>
</organism>
<dbReference type="AlphaFoldDB" id="M0ICN2"/>
<gene>
    <name evidence="2" type="ORF">C440_09968</name>
</gene>
<dbReference type="OrthoDB" id="213880at2157"/>
<comment type="caution">
    <text evidence="2">The sequence shown here is derived from an EMBL/GenBank/DDBJ whole genome shotgun (WGS) entry which is preliminary data.</text>
</comment>
<evidence type="ECO:0000313" key="3">
    <source>
        <dbReference type="Proteomes" id="UP000011550"/>
    </source>
</evidence>
<sequence>MTVQTHIRQALGRVRDERTRVAEKAAAFDEFARRVRGIPASSTGQHPKTLQATGGGTLTTTAHVTATQRPSSSDRCRMVRSAFAETVRPCSIDDIDRAEPLSATIEEELSTDLAVALDSQTTGGFTPKTKQAVLSATLERQKELTVMKQVLARERQSLQEAADAVSEVTDWLDVGNETSLADLGFDDLRERHELLATYRTRCEDRLCERQSFLDETASRGGTVSIKQRDLVRYLYEDSSFAYPVLATMTRLHGVLEDCQRIVRDHLVRRV</sequence>
<protein>
    <recommendedName>
        <fullName evidence="1">DUF7260 domain-containing protein</fullName>
    </recommendedName>
</protein>
<proteinExistence type="predicted"/>
<keyword evidence="3" id="KW-1185">Reference proteome</keyword>
<name>M0ICN2_9EURY</name>
<dbReference type="EMBL" id="AOLN01000012">
    <property type="protein sequence ID" value="ELZ94496.1"/>
    <property type="molecule type" value="Genomic_DNA"/>
</dbReference>